<dbReference type="EMBL" id="PVEM01000006">
    <property type="protein sequence ID" value="PTD06655.1"/>
    <property type="molecule type" value="Genomic_DNA"/>
</dbReference>
<reference evidence="2" key="2">
    <citation type="submission" date="2020-11" db="EMBL/GenBank/DDBJ databases">
        <title>The chromosome-scale genome resource for two endophytic Fusarium species: F. culmorum and F. pseudograminearum.</title>
        <authorList>
            <person name="Yuan Z."/>
        </authorList>
    </citation>
    <scope>NUCLEOTIDE SEQUENCE</scope>
    <source>
        <strain evidence="2">Class2-1B</strain>
    </source>
</reference>
<evidence type="ECO:0000313" key="2">
    <source>
        <dbReference type="EMBL" id="QPC60548.1"/>
    </source>
</evidence>
<name>A0A2T4GSX7_FUSCU</name>
<evidence type="ECO:0000313" key="1">
    <source>
        <dbReference type="EMBL" id="PTD06655.1"/>
    </source>
</evidence>
<dbReference type="AlphaFoldDB" id="A0A2T4GSX7"/>
<evidence type="ECO:0000313" key="3">
    <source>
        <dbReference type="Proteomes" id="UP000241587"/>
    </source>
</evidence>
<protein>
    <submittedName>
        <fullName evidence="1">Uncharacterized protein</fullName>
    </submittedName>
</protein>
<gene>
    <name evidence="1" type="ORF">FCULG_00007029</name>
    <name evidence="2" type="ORF">HYE67_002779</name>
</gene>
<proteinExistence type="predicted"/>
<sequence>MELWTLIVAFGSLHHLDIRSISWSSTRIMTTLKVPSQLQSWLTAKPTNLSINASKVLITDQR</sequence>
<dbReference type="Proteomes" id="UP000663297">
    <property type="component" value="Chromosome 1"/>
</dbReference>
<reference evidence="1 3" key="1">
    <citation type="submission" date="2018-02" db="EMBL/GenBank/DDBJ databases">
        <title>Fusarium culmorum secondary metabolites in fungal-bacterial-plant interactions.</title>
        <authorList>
            <person name="Schmidt R."/>
        </authorList>
    </citation>
    <scope>NUCLEOTIDE SEQUENCE [LARGE SCALE GENOMIC DNA]</scope>
    <source>
        <strain evidence="1 3">PV</strain>
    </source>
</reference>
<dbReference type="EMBL" id="CP064747">
    <property type="protein sequence ID" value="QPC60548.1"/>
    <property type="molecule type" value="Genomic_DNA"/>
</dbReference>
<keyword evidence="3" id="KW-1185">Reference proteome</keyword>
<accession>A0A2T4GSX7</accession>
<organism evidence="1 3">
    <name type="scientific">Fusarium culmorum</name>
    <dbReference type="NCBI Taxonomy" id="5516"/>
    <lineage>
        <taxon>Eukaryota</taxon>
        <taxon>Fungi</taxon>
        <taxon>Dikarya</taxon>
        <taxon>Ascomycota</taxon>
        <taxon>Pezizomycotina</taxon>
        <taxon>Sordariomycetes</taxon>
        <taxon>Hypocreomycetidae</taxon>
        <taxon>Hypocreales</taxon>
        <taxon>Nectriaceae</taxon>
        <taxon>Fusarium</taxon>
    </lineage>
</organism>
<dbReference type="Proteomes" id="UP000241587">
    <property type="component" value="Unassembled WGS sequence"/>
</dbReference>